<gene>
    <name evidence="2" type="ORF">QC762_604580</name>
</gene>
<dbReference type="Proteomes" id="UP001323405">
    <property type="component" value="Unassembled WGS sequence"/>
</dbReference>
<evidence type="ECO:0000256" key="1">
    <source>
        <dbReference type="SAM" id="MobiDB-lite"/>
    </source>
</evidence>
<comment type="caution">
    <text evidence="2">The sequence shown here is derived from an EMBL/GenBank/DDBJ whole genome shotgun (WGS) entry which is preliminary data.</text>
</comment>
<accession>A0ABR0G6A5</accession>
<dbReference type="EMBL" id="JAFFHA010000008">
    <property type="protein sequence ID" value="KAK4651256.1"/>
    <property type="molecule type" value="Genomic_DNA"/>
</dbReference>
<feature type="region of interest" description="Disordered" evidence="1">
    <location>
        <begin position="348"/>
        <end position="376"/>
    </location>
</feature>
<evidence type="ECO:0008006" key="4">
    <source>
        <dbReference type="Google" id="ProtNLM"/>
    </source>
</evidence>
<sequence>MDSITRMAADTDLPSYQEATRRLDWVELIAPYVPIREYARLCLVNRRFYRHLAPRLWNDPLATASTSAGRPVNRDIDIEWFYRFMEHMRCVRQATRLLVTCLDLRRVEAGTSELSLYSLSRSLSAYLRAVPVTFPQLRCILLNRHWDVEADDLAVATTPDTDHDASNAEGPLMLSIPQCQVKISTAFFSSPYLHHLVYLNVSNMAGSLRKPLEQQRFGPERHPHLRVLKVGAREMGDSTAALLVRTFKQQLWSLDLSQNQLTDAVLNDLHIFAFPAENLRTDSHYDVEGRLEIIPGKGTPLFGQFCLIRESHWSATFSHADRYLVDAPNYTRLVEYIPQEGVRTRLNGRTKVQDDSEDEIRRSFSGTPGASSPRRESLHDLGVCQSHNGITHLYLGGNSITANGLVRLIMASPGQLQHLDCDSMVYEIHEAARPDWLPSSIRVSGLLGAAHAFRPVLSSNLQVLRIHHSLVTQLLSLKGRDGGGLSTMENLWLAETFLLPRAEMAYPQAFRPDMNPRLRLLTLTHIPRWSTGPLIDRLIELLKLASMQERAIQDMNRTLGKSRRGPATVVGLRHIRLEFDHDVKEELLEDGEEDGEEKNQKKYVAEETTAAKEFSFFDDSRFSDFSFDSSSPAEVSSSNIDTTNTDTTPLTSVVAGPAADDHRAVPDQTVSNQSQTQRHSPSTHSHLPRTGDRSEPIVNGGNEGQSGRLTTGPQQRSSSSSSSRGNWNGTEYTVPIWTGPPPPFYDSTEDTPQHEHQEVSPAGEVYMRNILDRRLCADAVPASPCHVLAGVPEGEFIWGAAWQAIVTRGDTTAAGKRRPKKRELMKGMRDVIGEIKAYRRKTRERYEAELKRARLNGDGVRLGEPHFYYGGRLEVVRAGREGGMLGWR</sequence>
<feature type="compositionally biased region" description="Polar residues" evidence="1">
    <location>
        <begin position="668"/>
        <end position="685"/>
    </location>
</feature>
<feature type="region of interest" description="Disordered" evidence="1">
    <location>
        <begin position="627"/>
        <end position="759"/>
    </location>
</feature>
<feature type="compositionally biased region" description="Polar residues" evidence="1">
    <location>
        <begin position="705"/>
        <end position="716"/>
    </location>
</feature>
<keyword evidence="3" id="KW-1185">Reference proteome</keyword>
<reference evidence="2 3" key="1">
    <citation type="journal article" date="2023" name="bioRxiv">
        <title>High-quality genome assemblies of four members of thePodospora anserinaspecies complex.</title>
        <authorList>
            <person name="Ament-Velasquez S.L."/>
            <person name="Vogan A.A."/>
            <person name="Wallerman O."/>
            <person name="Hartmann F."/>
            <person name="Gautier V."/>
            <person name="Silar P."/>
            <person name="Giraud T."/>
            <person name="Johannesson H."/>
        </authorList>
    </citation>
    <scope>NUCLEOTIDE SEQUENCE [LARGE SCALE GENOMIC DNA]</scope>
    <source>
        <strain evidence="2 3">CBS 415.72m</strain>
    </source>
</reference>
<evidence type="ECO:0000313" key="2">
    <source>
        <dbReference type="EMBL" id="KAK4651256.1"/>
    </source>
</evidence>
<evidence type="ECO:0000313" key="3">
    <source>
        <dbReference type="Proteomes" id="UP001323405"/>
    </source>
</evidence>
<organism evidence="2 3">
    <name type="scientific">Podospora pseudocomata</name>
    <dbReference type="NCBI Taxonomy" id="2093779"/>
    <lineage>
        <taxon>Eukaryota</taxon>
        <taxon>Fungi</taxon>
        <taxon>Dikarya</taxon>
        <taxon>Ascomycota</taxon>
        <taxon>Pezizomycotina</taxon>
        <taxon>Sordariomycetes</taxon>
        <taxon>Sordariomycetidae</taxon>
        <taxon>Sordariales</taxon>
        <taxon>Podosporaceae</taxon>
        <taxon>Podospora</taxon>
    </lineage>
</organism>
<feature type="compositionally biased region" description="Low complexity" evidence="1">
    <location>
        <begin position="627"/>
        <end position="652"/>
    </location>
</feature>
<dbReference type="SUPFAM" id="SSF52047">
    <property type="entry name" value="RNI-like"/>
    <property type="match status" value="1"/>
</dbReference>
<dbReference type="InterPro" id="IPR032675">
    <property type="entry name" value="LRR_dom_sf"/>
</dbReference>
<feature type="compositionally biased region" description="Basic and acidic residues" evidence="1">
    <location>
        <begin position="351"/>
        <end position="362"/>
    </location>
</feature>
<dbReference type="GeneID" id="87912061"/>
<proteinExistence type="predicted"/>
<name>A0ABR0G6A5_9PEZI</name>
<dbReference type="Gene3D" id="3.80.10.10">
    <property type="entry name" value="Ribonuclease Inhibitor"/>
    <property type="match status" value="1"/>
</dbReference>
<protein>
    <recommendedName>
        <fullName evidence="4">Leucine rich repeat domain containing protein</fullName>
    </recommendedName>
</protein>
<dbReference type="RefSeq" id="XP_062740231.1">
    <property type="nucleotide sequence ID" value="XM_062892154.1"/>
</dbReference>